<feature type="transmembrane region" description="Helical" evidence="1">
    <location>
        <begin position="117"/>
        <end position="140"/>
    </location>
</feature>
<name>A0A858RN57_9BACT</name>
<sequence>MIEILTLLLRIAGTGMALLAVLHIPIGKRLQWRDEAKRLSPVNEAVFHVHTFFICLVLVMMVLPCLLDPAIFLVPSRAGAWISWSFSAFWAVRLYFQWFVYRGDLWRGKPMETAVHWCFTCIWLALAALFATCGAVQAGWLD</sequence>
<gene>
    <name evidence="2" type="ORF">HHL09_19800</name>
</gene>
<dbReference type="AlphaFoldDB" id="A0A858RN57"/>
<dbReference type="KEGG" id="luo:HHL09_19800"/>
<dbReference type="RefSeq" id="WP_169456360.1">
    <property type="nucleotide sequence ID" value="NZ_CP051774.1"/>
</dbReference>
<organism evidence="2 3">
    <name type="scientific">Luteolibacter luteus</name>
    <dbReference type="NCBI Taxonomy" id="2728835"/>
    <lineage>
        <taxon>Bacteria</taxon>
        <taxon>Pseudomonadati</taxon>
        <taxon>Verrucomicrobiota</taxon>
        <taxon>Verrucomicrobiia</taxon>
        <taxon>Verrucomicrobiales</taxon>
        <taxon>Verrucomicrobiaceae</taxon>
        <taxon>Luteolibacter</taxon>
    </lineage>
</organism>
<dbReference type="EMBL" id="CP051774">
    <property type="protein sequence ID" value="QJE97934.1"/>
    <property type="molecule type" value="Genomic_DNA"/>
</dbReference>
<keyword evidence="1" id="KW-0472">Membrane</keyword>
<accession>A0A858RN57</accession>
<evidence type="ECO:0000313" key="2">
    <source>
        <dbReference type="EMBL" id="QJE97934.1"/>
    </source>
</evidence>
<protein>
    <submittedName>
        <fullName evidence="2">Uncharacterized protein</fullName>
    </submittedName>
</protein>
<feature type="transmembrane region" description="Helical" evidence="1">
    <location>
        <begin position="47"/>
        <end position="72"/>
    </location>
</feature>
<evidence type="ECO:0000256" key="1">
    <source>
        <dbReference type="SAM" id="Phobius"/>
    </source>
</evidence>
<keyword evidence="1" id="KW-1133">Transmembrane helix</keyword>
<feature type="transmembrane region" description="Helical" evidence="1">
    <location>
        <begin position="6"/>
        <end position="26"/>
    </location>
</feature>
<keyword evidence="3" id="KW-1185">Reference proteome</keyword>
<keyword evidence="1" id="KW-0812">Transmembrane</keyword>
<dbReference type="Proteomes" id="UP000501812">
    <property type="component" value="Chromosome"/>
</dbReference>
<evidence type="ECO:0000313" key="3">
    <source>
        <dbReference type="Proteomes" id="UP000501812"/>
    </source>
</evidence>
<reference evidence="2 3" key="1">
    <citation type="submission" date="2020-04" db="EMBL/GenBank/DDBJ databases">
        <title>Luteolibacter sp. G-1-1-1 isolated from soil.</title>
        <authorList>
            <person name="Dahal R.H."/>
        </authorList>
    </citation>
    <scope>NUCLEOTIDE SEQUENCE [LARGE SCALE GENOMIC DNA]</scope>
    <source>
        <strain evidence="2 3">G-1-1-1</strain>
    </source>
</reference>
<feature type="transmembrane region" description="Helical" evidence="1">
    <location>
        <begin position="78"/>
        <end position="96"/>
    </location>
</feature>
<proteinExistence type="predicted"/>